<name>A0A165I5J2_9BASI</name>
<dbReference type="EMBL" id="KV423933">
    <property type="protein sequence ID" value="KZT60158.1"/>
    <property type="molecule type" value="Genomic_DNA"/>
</dbReference>
<organism evidence="2 3">
    <name type="scientific">Calocera cornea HHB12733</name>
    <dbReference type="NCBI Taxonomy" id="1353952"/>
    <lineage>
        <taxon>Eukaryota</taxon>
        <taxon>Fungi</taxon>
        <taxon>Dikarya</taxon>
        <taxon>Basidiomycota</taxon>
        <taxon>Agaricomycotina</taxon>
        <taxon>Dacrymycetes</taxon>
        <taxon>Dacrymycetales</taxon>
        <taxon>Dacrymycetaceae</taxon>
        <taxon>Calocera</taxon>
    </lineage>
</organism>
<dbReference type="InParanoid" id="A0A165I5J2"/>
<dbReference type="AlphaFoldDB" id="A0A165I5J2"/>
<evidence type="ECO:0000256" key="1">
    <source>
        <dbReference type="SAM" id="MobiDB-lite"/>
    </source>
</evidence>
<keyword evidence="3" id="KW-1185">Reference proteome</keyword>
<evidence type="ECO:0000313" key="2">
    <source>
        <dbReference type="EMBL" id="KZT60158.1"/>
    </source>
</evidence>
<dbReference type="Proteomes" id="UP000076842">
    <property type="component" value="Unassembled WGS sequence"/>
</dbReference>
<gene>
    <name evidence="2" type="ORF">CALCODRAFT_142314</name>
</gene>
<reference evidence="2 3" key="1">
    <citation type="journal article" date="2016" name="Mol. Biol. Evol.">
        <title>Comparative Genomics of Early-Diverging Mushroom-Forming Fungi Provides Insights into the Origins of Lignocellulose Decay Capabilities.</title>
        <authorList>
            <person name="Nagy L.G."/>
            <person name="Riley R."/>
            <person name="Tritt A."/>
            <person name="Adam C."/>
            <person name="Daum C."/>
            <person name="Floudas D."/>
            <person name="Sun H."/>
            <person name="Yadav J.S."/>
            <person name="Pangilinan J."/>
            <person name="Larsson K.H."/>
            <person name="Matsuura K."/>
            <person name="Barry K."/>
            <person name="Labutti K."/>
            <person name="Kuo R."/>
            <person name="Ohm R.A."/>
            <person name="Bhattacharya S.S."/>
            <person name="Shirouzu T."/>
            <person name="Yoshinaga Y."/>
            <person name="Martin F.M."/>
            <person name="Grigoriev I.V."/>
            <person name="Hibbett D.S."/>
        </authorList>
    </citation>
    <scope>NUCLEOTIDE SEQUENCE [LARGE SCALE GENOMIC DNA]</scope>
    <source>
        <strain evidence="2 3">HHB12733</strain>
    </source>
</reference>
<sequence length="241" mass="25576">MGTLAGRRRGAGEYVYLLGAGRGRYRSWGMCGAVWEAARYGHWLRRGGCACVFVLSAGVCTGRGKGRWGGEAEGGVWVWVCEVGVGGPWQAASRCGFKSADWRRCGSRGRGEGLGGLVPKFGERVKRAPSRDGMGWDGMSDGLGCARCFLERGCGRTGLDWRNGESNVGCRKVRNETATATATANPCAVAARAAASGRDNPARRVLPPGGAHPHRRRHAHASALGSPAPFLTFTRTPTEDP</sequence>
<evidence type="ECO:0000313" key="3">
    <source>
        <dbReference type="Proteomes" id="UP000076842"/>
    </source>
</evidence>
<protein>
    <submittedName>
        <fullName evidence="2">Uncharacterized protein</fullName>
    </submittedName>
</protein>
<proteinExistence type="predicted"/>
<feature type="region of interest" description="Disordered" evidence="1">
    <location>
        <begin position="194"/>
        <end position="241"/>
    </location>
</feature>
<accession>A0A165I5J2</accession>